<feature type="binding site" evidence="7">
    <location>
        <position position="102"/>
    </location>
    <ligand>
        <name>Zn(2+)</name>
        <dbReference type="ChEBI" id="CHEBI:29105"/>
    </ligand>
</feature>
<evidence type="ECO:0000256" key="2">
    <source>
        <dbReference type="ARBA" id="ARBA00022723"/>
    </source>
</evidence>
<evidence type="ECO:0000256" key="4">
    <source>
        <dbReference type="ARBA" id="ARBA00022833"/>
    </source>
</evidence>
<dbReference type="GO" id="GO:0006424">
    <property type="term" value="P:glutamyl-tRNA aminoacylation"/>
    <property type="evidence" value="ECO:0007669"/>
    <property type="project" value="InterPro"/>
</dbReference>
<dbReference type="InterPro" id="IPR049940">
    <property type="entry name" value="GluQ/Sye"/>
</dbReference>
<name>A0A916QLB3_9GAMM</name>
<dbReference type="NCBIfam" id="TIGR03838">
    <property type="entry name" value="queuosine_YadB"/>
    <property type="match status" value="1"/>
</dbReference>
<protein>
    <recommendedName>
        <fullName evidence="7">Glutamyl-Q tRNA(Asp) synthetase</fullName>
        <shortName evidence="7">Glu-Q-RSs</shortName>
        <ecNumber evidence="7">6.1.1.-</ecNumber>
    </recommendedName>
</protein>
<dbReference type="HAMAP" id="MF_01428">
    <property type="entry name" value="Glu_Q_tRNA_synth"/>
    <property type="match status" value="1"/>
</dbReference>
<evidence type="ECO:0000313" key="10">
    <source>
        <dbReference type="EMBL" id="GFZ78450.1"/>
    </source>
</evidence>
<accession>A0A916QLB3</accession>
<keyword evidence="11" id="KW-1185">Reference proteome</keyword>
<dbReference type="SUPFAM" id="SSF52374">
    <property type="entry name" value="Nucleotidylyl transferase"/>
    <property type="match status" value="1"/>
</dbReference>
<dbReference type="RefSeq" id="WP_068810418.1">
    <property type="nucleotide sequence ID" value="NZ_BMIY01000009.1"/>
</dbReference>
<evidence type="ECO:0000256" key="7">
    <source>
        <dbReference type="HAMAP-Rule" id="MF_01428"/>
    </source>
</evidence>
<comment type="function">
    <text evidence="7">Catalyzes the tRNA-independent activation of glutamate in presence of ATP and the subsequent transfer of glutamate onto a tRNA(Asp). Glutamate is transferred on the 2-amino-5-(4,5-dihydroxy-2-cyclopenten-1-yl) moiety of the queuosine in the wobble position of the QUC anticodon.</text>
</comment>
<organism evidence="10 11">
    <name type="scientific">Pseudohongiella nitratireducens</name>
    <dbReference type="NCBI Taxonomy" id="1768907"/>
    <lineage>
        <taxon>Bacteria</taxon>
        <taxon>Pseudomonadati</taxon>
        <taxon>Pseudomonadota</taxon>
        <taxon>Gammaproteobacteria</taxon>
        <taxon>Pseudomonadales</taxon>
        <taxon>Pseudohongiellaceae</taxon>
        <taxon>Pseudohongiella</taxon>
    </lineage>
</organism>
<dbReference type="Proteomes" id="UP000627715">
    <property type="component" value="Unassembled WGS sequence"/>
</dbReference>
<dbReference type="GO" id="GO:0004818">
    <property type="term" value="F:glutamate-tRNA ligase activity"/>
    <property type="evidence" value="ECO:0007669"/>
    <property type="project" value="TreeGrafter"/>
</dbReference>
<dbReference type="PANTHER" id="PTHR43311:SF1">
    <property type="entry name" value="GLUTAMYL-Q TRNA(ASP) SYNTHETASE"/>
    <property type="match status" value="1"/>
</dbReference>
<evidence type="ECO:0000256" key="5">
    <source>
        <dbReference type="ARBA" id="ARBA00022840"/>
    </source>
</evidence>
<keyword evidence="1 7" id="KW-0436">Ligase</keyword>
<dbReference type="Gene3D" id="3.90.800.10">
    <property type="entry name" value="Glutamyl-tRNA Synthetase, Domain 3"/>
    <property type="match status" value="1"/>
</dbReference>
<dbReference type="AlphaFoldDB" id="A0A916QLB3"/>
<dbReference type="EC" id="6.1.1.-" evidence="7"/>
<evidence type="ECO:0000256" key="8">
    <source>
        <dbReference type="RuleBase" id="RU363037"/>
    </source>
</evidence>
<dbReference type="Pfam" id="PF00749">
    <property type="entry name" value="tRNA-synt_1c"/>
    <property type="match status" value="1"/>
</dbReference>
<feature type="binding site" evidence="7">
    <location>
        <position position="173"/>
    </location>
    <ligand>
        <name>L-glutamate</name>
        <dbReference type="ChEBI" id="CHEBI:29985"/>
    </ligand>
</feature>
<keyword evidence="2 7" id="KW-0479">Metal-binding</keyword>
<keyword evidence="6 7" id="KW-0030">Aminoacyl-tRNA synthetase</keyword>
<dbReference type="NCBIfam" id="NF004314">
    <property type="entry name" value="PRK05710.1-3"/>
    <property type="match status" value="1"/>
</dbReference>
<comment type="caution">
    <text evidence="10">The sequence shown here is derived from an EMBL/GenBank/DDBJ whole genome shotgun (WGS) entry which is preliminary data.</text>
</comment>
<dbReference type="GO" id="GO:0006400">
    <property type="term" value="P:tRNA modification"/>
    <property type="evidence" value="ECO:0007669"/>
    <property type="project" value="InterPro"/>
</dbReference>
<keyword evidence="8" id="KW-0648">Protein biosynthesis</keyword>
<dbReference type="PANTHER" id="PTHR43311">
    <property type="entry name" value="GLUTAMATE--TRNA LIGASE"/>
    <property type="match status" value="1"/>
</dbReference>
<feature type="domain" description="Glutamyl/glutaminyl-tRNA synthetase class Ib catalytic" evidence="9">
    <location>
        <begin position="10"/>
        <end position="236"/>
    </location>
</feature>
<evidence type="ECO:0000259" key="9">
    <source>
        <dbReference type="Pfam" id="PF00749"/>
    </source>
</evidence>
<dbReference type="InterPro" id="IPR020058">
    <property type="entry name" value="Glu/Gln-tRNA-synth_Ib_cat-dom"/>
</dbReference>
<comment type="cofactor">
    <cofactor evidence="7">
        <name>Zn(2+)</name>
        <dbReference type="ChEBI" id="CHEBI:29105"/>
    </cofactor>
    <text evidence="7">Binds 1 zinc ion per subunit.</text>
</comment>
<feature type="short sequence motif" description="'HIGH' region" evidence="7">
    <location>
        <begin position="13"/>
        <end position="23"/>
    </location>
</feature>
<keyword evidence="4 7" id="KW-0862">Zinc</keyword>
<dbReference type="GO" id="GO:0008270">
    <property type="term" value="F:zinc ion binding"/>
    <property type="evidence" value="ECO:0007669"/>
    <property type="project" value="UniProtKB-UniRule"/>
</dbReference>
<dbReference type="OrthoDB" id="9807503at2"/>
<gene>
    <name evidence="7 10" type="primary">gluQ</name>
    <name evidence="10" type="ORF">GCM10011403_21870</name>
</gene>
<feature type="short sequence motif" description="'KMSKS' region" evidence="7">
    <location>
        <begin position="229"/>
        <end position="233"/>
    </location>
</feature>
<dbReference type="InterPro" id="IPR014729">
    <property type="entry name" value="Rossmann-like_a/b/a_fold"/>
</dbReference>
<reference evidence="10" key="2">
    <citation type="submission" date="2020-09" db="EMBL/GenBank/DDBJ databases">
        <authorList>
            <person name="Sun Q."/>
            <person name="Zhou Y."/>
        </authorList>
    </citation>
    <scope>NUCLEOTIDE SEQUENCE</scope>
    <source>
        <strain evidence="10">CGMCC 1.15425</strain>
    </source>
</reference>
<keyword evidence="5 7" id="KW-0067">ATP-binding</keyword>
<feature type="binding site" evidence="7">
    <location>
        <position position="232"/>
    </location>
    <ligand>
        <name>ATP</name>
        <dbReference type="ChEBI" id="CHEBI:30616"/>
    </ligand>
</feature>
<proteinExistence type="inferred from homology"/>
<feature type="binding site" evidence="7">
    <location>
        <position position="191"/>
    </location>
    <ligand>
        <name>L-glutamate</name>
        <dbReference type="ChEBI" id="CHEBI:29985"/>
    </ligand>
</feature>
<dbReference type="InterPro" id="IPR000924">
    <property type="entry name" value="Glu/Gln-tRNA-synth"/>
</dbReference>
<feature type="binding site" evidence="7">
    <location>
        <position position="116"/>
    </location>
    <ligand>
        <name>Zn(2+)</name>
        <dbReference type="ChEBI" id="CHEBI:29105"/>
    </ligand>
</feature>
<dbReference type="FunFam" id="3.40.50.620:FF:000093">
    <property type="entry name" value="Glutamyl-Q tRNA(Asp) synthetase"/>
    <property type="match status" value="1"/>
</dbReference>
<evidence type="ECO:0000256" key="1">
    <source>
        <dbReference type="ARBA" id="ARBA00022598"/>
    </source>
</evidence>
<reference evidence="10" key="1">
    <citation type="journal article" date="2014" name="Int. J. Syst. Evol. Microbiol.">
        <title>Complete genome sequence of Corynebacterium casei LMG S-19264T (=DSM 44701T), isolated from a smear-ripened cheese.</title>
        <authorList>
            <consortium name="US DOE Joint Genome Institute (JGI-PGF)"/>
            <person name="Walter F."/>
            <person name="Albersmeier A."/>
            <person name="Kalinowski J."/>
            <person name="Ruckert C."/>
        </authorList>
    </citation>
    <scope>NUCLEOTIDE SEQUENCE</scope>
    <source>
        <strain evidence="10">CGMCC 1.15425</strain>
    </source>
</reference>
<feature type="binding site" evidence="7">
    <location>
        <begin position="10"/>
        <end position="14"/>
    </location>
    <ligand>
        <name>L-glutamate</name>
        <dbReference type="ChEBI" id="CHEBI:29985"/>
    </ligand>
</feature>
<dbReference type="GO" id="GO:0005829">
    <property type="term" value="C:cytosol"/>
    <property type="evidence" value="ECO:0007669"/>
    <property type="project" value="TreeGrafter"/>
</dbReference>
<evidence type="ECO:0000256" key="6">
    <source>
        <dbReference type="ARBA" id="ARBA00023146"/>
    </source>
</evidence>
<evidence type="ECO:0000256" key="3">
    <source>
        <dbReference type="ARBA" id="ARBA00022741"/>
    </source>
</evidence>
<dbReference type="EMBL" id="BMIY01000009">
    <property type="protein sequence ID" value="GFZ78450.1"/>
    <property type="molecule type" value="Genomic_DNA"/>
</dbReference>
<dbReference type="PRINTS" id="PR00987">
    <property type="entry name" value="TRNASYNTHGLU"/>
</dbReference>
<comment type="similarity">
    <text evidence="7">Belongs to the class-I aminoacyl-tRNA synthetase family. GluQ subfamily.</text>
</comment>
<keyword evidence="3 7" id="KW-0547">Nucleotide-binding</keyword>
<evidence type="ECO:0000313" key="11">
    <source>
        <dbReference type="Proteomes" id="UP000627715"/>
    </source>
</evidence>
<sequence>MSVDKTYTGRFAPSPSGPLHFGSLLAALASFLDARSRQGTWLVRMEDLDPAREPPGTADLILHTLEAFHLYWDGDVVYQSQRQAAYDEAIAALTGQRLCFHCACPRQRIRELKGVYDSHCRTMNLPDQGNALRLRVTDQCISFEDAIQGSYQQNLQQACGDFVIRRRDRLTAYQLAVVVDDAWQDITHVVRGVDLLDSTPRQIYLQSQLGFPIPHYAHIPVAVNRLGQKLSKQHFAPALPENQINRCLTEALMALGHPPPHDIANDTTDHILTWAIHHWDVQKVPKLDTIPVSSDLADLQQEG</sequence>
<dbReference type="GO" id="GO:0005524">
    <property type="term" value="F:ATP binding"/>
    <property type="evidence" value="ECO:0007669"/>
    <property type="project" value="UniProtKB-KW"/>
</dbReference>
<feature type="binding site" evidence="7">
    <location>
        <position position="46"/>
    </location>
    <ligand>
        <name>L-glutamate</name>
        <dbReference type="ChEBI" id="CHEBI:29985"/>
    </ligand>
</feature>
<dbReference type="Gene3D" id="3.40.50.620">
    <property type="entry name" value="HUPs"/>
    <property type="match status" value="1"/>
</dbReference>
<feature type="binding site" evidence="7">
    <location>
        <position position="104"/>
    </location>
    <ligand>
        <name>Zn(2+)</name>
        <dbReference type="ChEBI" id="CHEBI:29105"/>
    </ligand>
</feature>
<dbReference type="InterPro" id="IPR022380">
    <property type="entry name" value="Glu-Q_tRNA(Asp)_Synthase"/>
</dbReference>
<feature type="binding site" evidence="7">
    <location>
        <position position="120"/>
    </location>
    <ligand>
        <name>Zn(2+)</name>
        <dbReference type="ChEBI" id="CHEBI:29105"/>
    </ligand>
</feature>